<dbReference type="PANTHER" id="PTHR42953">
    <property type="entry name" value="HIGH-AFFINITY ZINC UPTAKE SYSTEM PROTEIN ZNUA-RELATED"/>
    <property type="match status" value="1"/>
</dbReference>
<dbReference type="PANTHER" id="PTHR42953:SF1">
    <property type="entry name" value="METAL-BINDING PROTEIN HI_0362-RELATED"/>
    <property type="match status" value="1"/>
</dbReference>
<evidence type="ECO:0000313" key="7">
    <source>
        <dbReference type="EMBL" id="KFJ03499.1"/>
    </source>
</evidence>
<dbReference type="Proteomes" id="UP000029003">
    <property type="component" value="Unassembled WGS sequence"/>
</dbReference>
<sequence>MTATGTYRRIARAAACIAAAGLVAAMGACGSRESAGTASSNALGTLNVVASINQWGSVAGEIGGSRVKVTSIINSTAVEAHDYEPTSADIAAMAKADVIIVNGAGYDSWATKAASSTKAQVVNAAESGGKHDGDNPHVWFSAAVRTAAAKAIAAAYRHSDAAHAEEYTKQLKTWQDKEKTLESAIAEAKQRLDGKKYAATESVAAYLADDLGLTDATPAGYAQAVANESEPASGDVTAFSKLLQAGSVALLVVNTQESNATTKQLTTAAGQGDVQVVELTEQMPKHYSTLTDWMTALVASFATAGKG</sequence>
<comment type="caution">
    <text evidence="7">The sequence shown here is derived from an EMBL/GenBank/DDBJ whole genome shotgun (WGS) entry which is preliminary data.</text>
</comment>
<feature type="coiled-coil region" evidence="5">
    <location>
        <begin position="164"/>
        <end position="191"/>
    </location>
</feature>
<evidence type="ECO:0000313" key="8">
    <source>
        <dbReference type="Proteomes" id="UP000029003"/>
    </source>
</evidence>
<dbReference type="RefSeq" id="WP_029576003.1">
    <property type="nucleotide sequence ID" value="NZ_JGZT01000005.1"/>
</dbReference>
<dbReference type="InterPro" id="IPR050492">
    <property type="entry name" value="Bact_metal-bind_prot9"/>
</dbReference>
<comment type="subcellular location">
    <subcellularLocation>
        <location evidence="1">Cell envelope</location>
    </subcellularLocation>
</comment>
<dbReference type="GO" id="GO:0030001">
    <property type="term" value="P:metal ion transport"/>
    <property type="evidence" value="ECO:0007669"/>
    <property type="project" value="InterPro"/>
</dbReference>
<feature type="signal peptide" evidence="6">
    <location>
        <begin position="1"/>
        <end position="24"/>
    </location>
</feature>
<evidence type="ECO:0000256" key="1">
    <source>
        <dbReference type="ARBA" id="ARBA00004196"/>
    </source>
</evidence>
<keyword evidence="3" id="KW-0479">Metal-binding</keyword>
<feature type="chain" id="PRO_5038398546" evidence="6">
    <location>
        <begin position="25"/>
        <end position="307"/>
    </location>
</feature>
<dbReference type="AlphaFoldDB" id="A0A087E6U8"/>
<evidence type="ECO:0000256" key="2">
    <source>
        <dbReference type="ARBA" id="ARBA00022448"/>
    </source>
</evidence>
<evidence type="ECO:0000256" key="5">
    <source>
        <dbReference type="SAM" id="Coils"/>
    </source>
</evidence>
<organism evidence="7 8">
    <name type="scientific">Bifidobacterium thermacidophilum subsp. thermacidophilum</name>
    <dbReference type="NCBI Taxonomy" id="79262"/>
    <lineage>
        <taxon>Bacteria</taxon>
        <taxon>Bacillati</taxon>
        <taxon>Actinomycetota</taxon>
        <taxon>Actinomycetes</taxon>
        <taxon>Bifidobacteriales</taxon>
        <taxon>Bifidobacteriaceae</taxon>
        <taxon>Bifidobacterium</taxon>
    </lineage>
</organism>
<dbReference type="InterPro" id="IPR006127">
    <property type="entry name" value="ZnuA-like"/>
</dbReference>
<reference evidence="7 8" key="1">
    <citation type="submission" date="2014-03" db="EMBL/GenBank/DDBJ databases">
        <title>Genomics of Bifidobacteria.</title>
        <authorList>
            <person name="Ventura M."/>
            <person name="Milani C."/>
            <person name="Lugli G.A."/>
        </authorList>
    </citation>
    <scope>NUCLEOTIDE SEQUENCE [LARGE SCALE GENOMIC DNA]</scope>
    <source>
        <strain evidence="7 8">LMG 21395</strain>
    </source>
</reference>
<dbReference type="Gene3D" id="3.40.50.1980">
    <property type="entry name" value="Nitrogenase molybdenum iron protein domain"/>
    <property type="match status" value="2"/>
</dbReference>
<evidence type="ECO:0000256" key="4">
    <source>
        <dbReference type="ARBA" id="ARBA00022729"/>
    </source>
</evidence>
<evidence type="ECO:0000256" key="3">
    <source>
        <dbReference type="ARBA" id="ARBA00022723"/>
    </source>
</evidence>
<dbReference type="GO" id="GO:0046872">
    <property type="term" value="F:metal ion binding"/>
    <property type="evidence" value="ECO:0007669"/>
    <property type="project" value="UniProtKB-KW"/>
</dbReference>
<protein>
    <submittedName>
        <fullName evidence="7">ABC transporter substrate-binding protein</fullName>
    </submittedName>
</protein>
<dbReference type="SUPFAM" id="SSF53807">
    <property type="entry name" value="Helical backbone' metal receptor"/>
    <property type="match status" value="1"/>
</dbReference>
<evidence type="ECO:0000256" key="6">
    <source>
        <dbReference type="SAM" id="SignalP"/>
    </source>
</evidence>
<keyword evidence="2" id="KW-0813">Transport</keyword>
<keyword evidence="5" id="KW-0175">Coiled coil</keyword>
<dbReference type="GO" id="GO:0030313">
    <property type="term" value="C:cell envelope"/>
    <property type="evidence" value="ECO:0007669"/>
    <property type="project" value="UniProtKB-SubCell"/>
</dbReference>
<gene>
    <name evidence="7" type="ORF">THER5_0962</name>
</gene>
<proteinExistence type="predicted"/>
<name>A0A087E6U8_9BIFI</name>
<dbReference type="OrthoDB" id="5296019at2"/>
<keyword evidence="4 6" id="KW-0732">Signal</keyword>
<dbReference type="Pfam" id="PF01297">
    <property type="entry name" value="ZnuA"/>
    <property type="match status" value="1"/>
</dbReference>
<dbReference type="EMBL" id="JGZT01000005">
    <property type="protein sequence ID" value="KFJ03499.1"/>
    <property type="molecule type" value="Genomic_DNA"/>
</dbReference>
<accession>A0A087E6U8</accession>